<dbReference type="Pfam" id="PF12796">
    <property type="entry name" value="Ank_2"/>
    <property type="match status" value="1"/>
</dbReference>
<dbReference type="Gene3D" id="1.25.40.20">
    <property type="entry name" value="Ankyrin repeat-containing domain"/>
    <property type="match status" value="1"/>
</dbReference>
<dbReference type="InterPro" id="IPR036770">
    <property type="entry name" value="Ankyrin_rpt-contain_sf"/>
</dbReference>
<comment type="caution">
    <text evidence="3">The sequence shown here is derived from an EMBL/GenBank/DDBJ whole genome shotgun (WGS) entry which is preliminary data.</text>
</comment>
<reference evidence="3 4" key="1">
    <citation type="submission" date="2024-04" db="EMBL/GenBank/DDBJ databases">
        <title>Tritrichomonas musculus Genome.</title>
        <authorList>
            <person name="Alves-Ferreira E."/>
            <person name="Grigg M."/>
            <person name="Lorenzi H."/>
            <person name="Galac M."/>
        </authorList>
    </citation>
    <scope>NUCLEOTIDE SEQUENCE [LARGE SCALE GENOMIC DNA]</scope>
    <source>
        <strain evidence="3 4">EAF2021</strain>
    </source>
</reference>
<evidence type="ECO:0000256" key="1">
    <source>
        <dbReference type="ARBA" id="ARBA00022737"/>
    </source>
</evidence>
<dbReference type="SUPFAM" id="SSF48403">
    <property type="entry name" value="Ankyrin repeat"/>
    <property type="match status" value="1"/>
</dbReference>
<keyword evidence="4" id="KW-1185">Reference proteome</keyword>
<keyword evidence="2" id="KW-0040">ANK repeat</keyword>
<dbReference type="InterPro" id="IPR002110">
    <property type="entry name" value="Ankyrin_rpt"/>
</dbReference>
<dbReference type="EMBL" id="JAPFFF010000041">
    <property type="protein sequence ID" value="KAK8841499.1"/>
    <property type="molecule type" value="Genomic_DNA"/>
</dbReference>
<dbReference type="Pfam" id="PF00023">
    <property type="entry name" value="Ank"/>
    <property type="match status" value="1"/>
</dbReference>
<accession>A0ABR2H5I1</accession>
<gene>
    <name evidence="3" type="ORF">M9Y10_027118</name>
</gene>
<keyword evidence="1" id="KW-0677">Repeat</keyword>
<dbReference type="PANTHER" id="PTHR24198">
    <property type="entry name" value="ANKYRIN REPEAT AND PROTEIN KINASE DOMAIN-CONTAINING PROTEIN"/>
    <property type="match status" value="1"/>
</dbReference>
<protein>
    <recommendedName>
        <fullName evidence="5">DUF3447 domain-containing protein</fullName>
    </recommendedName>
</protein>
<sequence>MNAKEYLETMQKIQQTLTEFIEQEDSSREVDSKFNDIFNNLSNDEKPAIFKETLLMISQISQYQHRTKSITENIEKILLFYEDEIKRTFSNKEIFNIFKNDKKNLLFLFNKNIITIDKSISNYLSRYGDFFAFEIEGLTGQKKEKDEEFERKRQIGENDSAICQIIREDLIDDFIVYTNQLNLPLNSEIQRSTFETHSFLNEKSVTLIEYSAFFGSLQIFKYLLINNVDIKSSLLLCAIHGKNQEIIHTIEELFIHESDFSLSFECFYEAIKCHHNDVANYFKENHITQLYQNYLINIIQYHNYIYFPDLDSFFKSIYSYENDVNFMEILEKLIQNNYVTIVKKLLNEYKIQPKWYEGRPVEQYFPVVRNDIKTLLSIAVENENIEIVDYLIKEKNATVNTYVRKVLGQSDYYIDETIMFIAVHSGNAEIVKLLLQKKSIEKANPNQRRYEKDRYDYFLIDYYVEKIEEGLQNDKLIYVFENKTELAEAVENEYIEIVGLLLEKEIIGINKINKSQKSMWLCEDETFDFYEELKTPLSIAVEKGNKEIVELLLTNIITDVNIQLMKKDVDVDAYRETDSMNHYRYNSYKCNESQWTKYYTALDIAKEKNNNEIYEILKNHIY</sequence>
<dbReference type="SMART" id="SM00248">
    <property type="entry name" value="ANK"/>
    <property type="match status" value="6"/>
</dbReference>
<proteinExistence type="predicted"/>
<evidence type="ECO:0000313" key="4">
    <source>
        <dbReference type="Proteomes" id="UP001470230"/>
    </source>
</evidence>
<evidence type="ECO:0000313" key="3">
    <source>
        <dbReference type="EMBL" id="KAK8841499.1"/>
    </source>
</evidence>
<dbReference type="PANTHER" id="PTHR24198:SF165">
    <property type="entry name" value="ANKYRIN REPEAT-CONTAINING PROTEIN-RELATED"/>
    <property type="match status" value="1"/>
</dbReference>
<organism evidence="3 4">
    <name type="scientific">Tritrichomonas musculus</name>
    <dbReference type="NCBI Taxonomy" id="1915356"/>
    <lineage>
        <taxon>Eukaryota</taxon>
        <taxon>Metamonada</taxon>
        <taxon>Parabasalia</taxon>
        <taxon>Tritrichomonadida</taxon>
        <taxon>Tritrichomonadidae</taxon>
        <taxon>Tritrichomonas</taxon>
    </lineage>
</organism>
<dbReference type="Proteomes" id="UP001470230">
    <property type="component" value="Unassembled WGS sequence"/>
</dbReference>
<name>A0ABR2H5I1_9EUKA</name>
<evidence type="ECO:0008006" key="5">
    <source>
        <dbReference type="Google" id="ProtNLM"/>
    </source>
</evidence>
<evidence type="ECO:0000256" key="2">
    <source>
        <dbReference type="ARBA" id="ARBA00023043"/>
    </source>
</evidence>